<feature type="transmembrane region" description="Helical" evidence="9">
    <location>
        <begin position="895"/>
        <end position="919"/>
    </location>
</feature>
<dbReference type="InterPro" id="IPR043926">
    <property type="entry name" value="ABCG_dom"/>
</dbReference>
<dbReference type="Proteomes" id="UP001285908">
    <property type="component" value="Unassembled WGS sequence"/>
</dbReference>
<dbReference type="InterPro" id="IPR050352">
    <property type="entry name" value="ABCG_transporters"/>
</dbReference>
<dbReference type="RefSeq" id="XP_062688280.1">
    <property type="nucleotide sequence ID" value="XM_062841302.1"/>
</dbReference>
<keyword evidence="3 9" id="KW-0812">Transmembrane</keyword>
<dbReference type="PROSITE" id="PS00211">
    <property type="entry name" value="ABC_TRANSPORTER_1"/>
    <property type="match status" value="1"/>
</dbReference>
<accession>A0AAJ0HYR4</accession>
<dbReference type="InterPro" id="IPR027417">
    <property type="entry name" value="P-loop_NTPase"/>
</dbReference>
<evidence type="ECO:0000256" key="7">
    <source>
        <dbReference type="ARBA" id="ARBA00023136"/>
    </source>
</evidence>
<evidence type="ECO:0000256" key="4">
    <source>
        <dbReference type="ARBA" id="ARBA00022741"/>
    </source>
</evidence>
<keyword evidence="12" id="KW-1185">Reference proteome</keyword>
<feature type="region of interest" description="Disordered" evidence="8">
    <location>
        <begin position="720"/>
        <end position="748"/>
    </location>
</feature>
<comment type="subcellular location">
    <subcellularLocation>
        <location evidence="1">Membrane</location>
        <topology evidence="1">Multi-pass membrane protein</topology>
    </subcellularLocation>
</comment>
<feature type="domain" description="ABC transporter" evidence="10">
    <location>
        <begin position="428"/>
        <end position="667"/>
    </location>
</feature>
<dbReference type="Pfam" id="PF00005">
    <property type="entry name" value="ABC_tran"/>
    <property type="match status" value="1"/>
</dbReference>
<dbReference type="InterPro" id="IPR003593">
    <property type="entry name" value="AAA+_ATPase"/>
</dbReference>
<feature type="transmembrane region" description="Helical" evidence="9">
    <location>
        <begin position="925"/>
        <end position="945"/>
    </location>
</feature>
<reference evidence="11 12" key="1">
    <citation type="journal article" date="2023" name="Mol. Phylogenet. Evol.">
        <title>Genome-scale phylogeny and comparative genomics of the fungal order Sordariales.</title>
        <authorList>
            <person name="Hensen N."/>
            <person name="Bonometti L."/>
            <person name="Westerberg I."/>
            <person name="Brannstrom I.O."/>
            <person name="Guillou S."/>
            <person name="Cros-Aarteil S."/>
            <person name="Calhoun S."/>
            <person name="Haridas S."/>
            <person name="Kuo A."/>
            <person name="Mondo S."/>
            <person name="Pangilinan J."/>
            <person name="Riley R."/>
            <person name="LaButti K."/>
            <person name="Andreopoulos B."/>
            <person name="Lipzen A."/>
            <person name="Chen C."/>
            <person name="Yan M."/>
            <person name="Daum C."/>
            <person name="Ng V."/>
            <person name="Clum A."/>
            <person name="Steindorff A."/>
            <person name="Ohm R.A."/>
            <person name="Martin F."/>
            <person name="Silar P."/>
            <person name="Natvig D.O."/>
            <person name="Lalanne C."/>
            <person name="Gautier V."/>
            <person name="Ament-Velasquez S.L."/>
            <person name="Kruys A."/>
            <person name="Hutchinson M.I."/>
            <person name="Powell A.J."/>
            <person name="Barry K."/>
            <person name="Miller A.N."/>
            <person name="Grigoriev I.V."/>
            <person name="Debuchy R."/>
            <person name="Gladieux P."/>
            <person name="Hiltunen Thoren M."/>
            <person name="Johannesson H."/>
        </authorList>
    </citation>
    <scope>NUCLEOTIDE SEQUENCE [LARGE SCALE GENOMIC DNA]</scope>
    <source>
        <strain evidence="11 12">FGSC 10403</strain>
    </source>
</reference>
<dbReference type="Gene3D" id="3.40.50.300">
    <property type="entry name" value="P-loop containing nucleotide triphosphate hydrolases"/>
    <property type="match status" value="1"/>
</dbReference>
<keyword evidence="2" id="KW-0813">Transport</keyword>
<dbReference type="FunFam" id="3.40.50.300:FF:000367">
    <property type="entry name" value="ABC transporter G family member 24"/>
    <property type="match status" value="1"/>
</dbReference>
<feature type="transmembrane region" description="Helical" evidence="9">
    <location>
        <begin position="854"/>
        <end position="874"/>
    </location>
</feature>
<dbReference type="PANTHER" id="PTHR48041">
    <property type="entry name" value="ABC TRANSPORTER G FAMILY MEMBER 28"/>
    <property type="match status" value="1"/>
</dbReference>
<evidence type="ECO:0000256" key="8">
    <source>
        <dbReference type="SAM" id="MobiDB-lite"/>
    </source>
</evidence>
<evidence type="ECO:0000256" key="9">
    <source>
        <dbReference type="SAM" id="Phobius"/>
    </source>
</evidence>
<keyword evidence="5" id="KW-0067">ATP-binding</keyword>
<evidence type="ECO:0000313" key="11">
    <source>
        <dbReference type="EMBL" id="KAK3485376.1"/>
    </source>
</evidence>
<dbReference type="SUPFAM" id="SSF52540">
    <property type="entry name" value="P-loop containing nucleoside triphosphate hydrolases"/>
    <property type="match status" value="1"/>
</dbReference>
<dbReference type="InterPro" id="IPR017871">
    <property type="entry name" value="ABC_transporter-like_CS"/>
</dbReference>
<feature type="transmembrane region" description="Helical" evidence="9">
    <location>
        <begin position="302"/>
        <end position="325"/>
    </location>
</feature>
<evidence type="ECO:0000256" key="6">
    <source>
        <dbReference type="ARBA" id="ARBA00022989"/>
    </source>
</evidence>
<organism evidence="11 12">
    <name type="scientific">Neurospora hispaniola</name>
    <dbReference type="NCBI Taxonomy" id="588809"/>
    <lineage>
        <taxon>Eukaryota</taxon>
        <taxon>Fungi</taxon>
        <taxon>Dikarya</taxon>
        <taxon>Ascomycota</taxon>
        <taxon>Pezizomycotina</taxon>
        <taxon>Sordariomycetes</taxon>
        <taxon>Sordariomycetidae</taxon>
        <taxon>Sordariales</taxon>
        <taxon>Sordariaceae</taxon>
        <taxon>Neurospora</taxon>
    </lineage>
</organism>
<evidence type="ECO:0000256" key="2">
    <source>
        <dbReference type="ARBA" id="ARBA00022448"/>
    </source>
</evidence>
<keyword evidence="7 9" id="KW-0472">Membrane</keyword>
<evidence type="ECO:0000256" key="3">
    <source>
        <dbReference type="ARBA" id="ARBA00022692"/>
    </source>
</evidence>
<evidence type="ECO:0000256" key="5">
    <source>
        <dbReference type="ARBA" id="ARBA00022840"/>
    </source>
</evidence>
<dbReference type="AlphaFoldDB" id="A0AAJ0HYR4"/>
<dbReference type="SMART" id="SM00382">
    <property type="entry name" value="AAA"/>
    <property type="match status" value="1"/>
</dbReference>
<gene>
    <name evidence="11" type="ORF">B0T23DRAFT_46526</name>
</gene>
<evidence type="ECO:0000259" key="10">
    <source>
        <dbReference type="PROSITE" id="PS50893"/>
    </source>
</evidence>
<feature type="transmembrane region" description="Helical" evidence="9">
    <location>
        <begin position="957"/>
        <end position="978"/>
    </location>
</feature>
<dbReference type="InterPro" id="IPR003439">
    <property type="entry name" value="ABC_transporter-like_ATP-bd"/>
</dbReference>
<feature type="transmembrane region" description="Helical" evidence="9">
    <location>
        <begin position="1030"/>
        <end position="1053"/>
    </location>
</feature>
<dbReference type="PANTHER" id="PTHR48041:SF91">
    <property type="entry name" value="ABC TRANSPORTER G FAMILY MEMBER 28"/>
    <property type="match status" value="1"/>
</dbReference>
<proteinExistence type="predicted"/>
<dbReference type="GeneID" id="87878924"/>
<name>A0AAJ0HYR4_9PEZI</name>
<feature type="compositionally biased region" description="Polar residues" evidence="8">
    <location>
        <begin position="721"/>
        <end position="737"/>
    </location>
</feature>
<dbReference type="PROSITE" id="PS50893">
    <property type="entry name" value="ABC_TRANSPORTER_2"/>
    <property type="match status" value="1"/>
</dbReference>
<evidence type="ECO:0000313" key="12">
    <source>
        <dbReference type="Proteomes" id="UP001285908"/>
    </source>
</evidence>
<dbReference type="GO" id="GO:0016887">
    <property type="term" value="F:ATP hydrolysis activity"/>
    <property type="evidence" value="ECO:0007669"/>
    <property type="project" value="InterPro"/>
</dbReference>
<dbReference type="GO" id="GO:0016020">
    <property type="term" value="C:membrane"/>
    <property type="evidence" value="ECO:0007669"/>
    <property type="project" value="UniProtKB-SubCell"/>
</dbReference>
<protein>
    <recommendedName>
        <fullName evidence="10">ABC transporter domain-containing protein</fullName>
    </recommendedName>
</protein>
<comment type="caution">
    <text evidence="11">The sequence shown here is derived from an EMBL/GenBank/DDBJ whole genome shotgun (WGS) entry which is preliminary data.</text>
</comment>
<sequence length="1060" mass="116873">MAHDIHQETPQDVVDDVTTPNEINLFFLVDSSIRSGVLQDPFVPVDNADGPRFLDTEACLCQLRPEPVKGDTVWWQCVGNQFNITDTGGKWFQARNVDALELEANNTLGPIYDASYAPDSSQGFEWDDSQKQLTITGDRTPGLNVWDTACTAENNTLFSTTLYRAAAEIRANQTPVDAAPCWRPGAVPIQIQDYENWQEHGCKDGFLCSNNTVNSLPQYCTPITACQLARLGGIDCKLNGVNIGMGPFEPVICQAGWYCPREEKGMVTLKCPSGHYCQAGAPTPTPCAVGSRCPEGSSFERYLLPIVLLLVIDVFLILGMIHLGIRKRHRNSSAGTIRQNRFAAVIGGYKQVEEKRHEEVDYDMALRRRVKRQDTFRGLGDQLYEQAPPINHGKTVRHDPDPEISPTIKAFVDSMRKATSASEFGLSFGYDQLTFAPKNSKRPILQNVTGSINSGSLTAVMGGSGAGKSTFINVLMGKTQYTKGSVTVNGIPGKLKQYKKLIGYVPQDDIVLPELTVYENIMHSAKIRLPRTWNDSDVETHVNVVVDCLELSHVRDSLVGSVGKPVISGGQRKRVSIGMELAAAPMAIFLDEPTSGLDATSASSIMSTLKALGKLGITVIVIIHQPRVEIFEMLDDMILLGNGQLIYEGPQSQAKTFFEQMGFVFPPGANCSDVITDIITGNGRRYKREGDISKDALIAQWAKGSRVSLLTNESVDRFWQPSHSRNPSDTTLAGSESSDADTSRHNQSSLMSISKLKAGARISMLSISNPQLSRILKHRGAPRRRQTLLCLLRSILQQYRTRSNLWFEIGLSTLAGVLLGLAQKPKNGAFFRGQYNKPYEILSLSADYVAAPQMALLITLAIGLSSAAPGVKLFSEDMLVYRREAEAGHSRVAYFLAKTISVLPRMALACLHFSAPLFLISMPVIPFWTAFLANLLYVYCIYGLASCMSMVVRREDAPLLATMFSLIVGILSGAAPSLREAKRWHLDWLWRAGPGVWLGELYFGQLVRPFDYLYDVKIASQVTGYELDRLWVNMLIMLGIGTAYRLLAFVGLVRGGKLRV</sequence>
<keyword evidence="4" id="KW-0547">Nucleotide-binding</keyword>
<feature type="transmembrane region" description="Helical" evidence="9">
    <location>
        <begin position="805"/>
        <end position="822"/>
    </location>
</feature>
<dbReference type="GO" id="GO:0140359">
    <property type="term" value="F:ABC-type transporter activity"/>
    <property type="evidence" value="ECO:0007669"/>
    <property type="project" value="InterPro"/>
</dbReference>
<dbReference type="CDD" id="cd03213">
    <property type="entry name" value="ABCG_EPDR"/>
    <property type="match status" value="1"/>
</dbReference>
<evidence type="ECO:0000256" key="1">
    <source>
        <dbReference type="ARBA" id="ARBA00004141"/>
    </source>
</evidence>
<dbReference type="Pfam" id="PF19055">
    <property type="entry name" value="ABC2_membrane_7"/>
    <property type="match status" value="1"/>
</dbReference>
<dbReference type="EMBL" id="JAULSX010000010">
    <property type="protein sequence ID" value="KAK3485376.1"/>
    <property type="molecule type" value="Genomic_DNA"/>
</dbReference>
<dbReference type="GO" id="GO:0005524">
    <property type="term" value="F:ATP binding"/>
    <property type="evidence" value="ECO:0007669"/>
    <property type="project" value="UniProtKB-KW"/>
</dbReference>
<keyword evidence="6 9" id="KW-1133">Transmembrane helix</keyword>